<evidence type="ECO:0000313" key="2">
    <source>
        <dbReference type="Proteomes" id="UP001161247"/>
    </source>
</evidence>
<gene>
    <name evidence="1" type="ORF">OLC1_LOCUS15902</name>
</gene>
<dbReference type="EMBL" id="OX459122">
    <property type="protein sequence ID" value="CAI9107639.1"/>
    <property type="molecule type" value="Genomic_DNA"/>
</dbReference>
<organism evidence="1 2">
    <name type="scientific">Oldenlandia corymbosa var. corymbosa</name>
    <dbReference type="NCBI Taxonomy" id="529605"/>
    <lineage>
        <taxon>Eukaryota</taxon>
        <taxon>Viridiplantae</taxon>
        <taxon>Streptophyta</taxon>
        <taxon>Embryophyta</taxon>
        <taxon>Tracheophyta</taxon>
        <taxon>Spermatophyta</taxon>
        <taxon>Magnoliopsida</taxon>
        <taxon>eudicotyledons</taxon>
        <taxon>Gunneridae</taxon>
        <taxon>Pentapetalae</taxon>
        <taxon>asterids</taxon>
        <taxon>lamiids</taxon>
        <taxon>Gentianales</taxon>
        <taxon>Rubiaceae</taxon>
        <taxon>Rubioideae</taxon>
        <taxon>Spermacoceae</taxon>
        <taxon>Hedyotis-Oldenlandia complex</taxon>
        <taxon>Oldenlandia</taxon>
    </lineage>
</organism>
<reference evidence="1" key="1">
    <citation type="submission" date="2023-03" db="EMBL/GenBank/DDBJ databases">
        <authorList>
            <person name="Julca I."/>
        </authorList>
    </citation>
    <scope>NUCLEOTIDE SEQUENCE</scope>
</reference>
<protein>
    <submittedName>
        <fullName evidence="1">OLC1v1007042C1</fullName>
    </submittedName>
</protein>
<dbReference type="AlphaFoldDB" id="A0AAV1DIE4"/>
<sequence>MSSLKLNKFLPTRKAWRVFTRKLQTKFPRFHHSKTIRTTSKRQCTLVRKTSTKGSFWPAFCIHRKLFKPKKTTRTRHYHSYCFQQRPSAVYIDQLFIEPAVSTVQEYLPPDLEAAASKLLYKEEEEICQSSSVSVDRRDNSGNALFKGKGKLDEPTTNSADDMWESLVLESPQQMKGINERAEEFINKFRADMMLQERRLARHL</sequence>
<dbReference type="Pfam" id="PF05553">
    <property type="entry name" value="DUF761"/>
    <property type="match status" value="1"/>
</dbReference>
<keyword evidence="2" id="KW-1185">Reference proteome</keyword>
<accession>A0AAV1DIE4</accession>
<name>A0AAV1DIE4_OLDCO</name>
<evidence type="ECO:0000313" key="1">
    <source>
        <dbReference type="EMBL" id="CAI9107639.1"/>
    </source>
</evidence>
<dbReference type="Proteomes" id="UP001161247">
    <property type="component" value="Chromosome 5"/>
</dbReference>
<proteinExistence type="predicted"/>
<dbReference type="InterPro" id="IPR008480">
    <property type="entry name" value="DUF761_pln"/>
</dbReference>